<reference evidence="8" key="3">
    <citation type="submission" date="2025-09" db="UniProtKB">
        <authorList>
            <consortium name="Ensembl"/>
        </authorList>
    </citation>
    <scope>IDENTIFICATION</scope>
</reference>
<evidence type="ECO:0000256" key="5">
    <source>
        <dbReference type="ARBA" id="ARBA00023136"/>
    </source>
</evidence>
<reference evidence="8" key="2">
    <citation type="submission" date="2025-08" db="UniProtKB">
        <authorList>
            <consortium name="Ensembl"/>
        </authorList>
    </citation>
    <scope>IDENTIFICATION</scope>
</reference>
<protein>
    <submittedName>
        <fullName evidence="8">Solute carrier family 13 member 1</fullName>
    </submittedName>
</protein>
<evidence type="ECO:0000256" key="4">
    <source>
        <dbReference type="ARBA" id="ARBA00022989"/>
    </source>
</evidence>
<evidence type="ECO:0000313" key="9">
    <source>
        <dbReference type="Proteomes" id="UP000472265"/>
    </source>
</evidence>
<dbReference type="Ensembl" id="ENSSAUT00010014982.1">
    <property type="protein sequence ID" value="ENSSAUP00010014110.1"/>
    <property type="gene ID" value="ENSSAUG00010006492.1"/>
</dbReference>
<accession>A0A671UJP2</accession>
<comment type="similarity">
    <text evidence="2">Belongs to the SLC13A/DASS transporter (TC 2.A.47) family. NADC subfamily.</text>
</comment>
<dbReference type="OMA" id="TNFMSDG"/>
<dbReference type="InterPro" id="IPR001898">
    <property type="entry name" value="SLC13A/DASS"/>
</dbReference>
<keyword evidence="9" id="KW-1185">Reference proteome</keyword>
<keyword evidence="6" id="KW-0813">Transport</keyword>
<gene>
    <name evidence="8" type="primary">SLC13A1</name>
    <name evidence="8" type="synonym">slc13a1</name>
</gene>
<feature type="transmembrane region" description="Helical" evidence="7">
    <location>
        <begin position="39"/>
        <end position="67"/>
    </location>
</feature>
<feature type="transmembrane region" description="Helical" evidence="7">
    <location>
        <begin position="234"/>
        <end position="255"/>
    </location>
</feature>
<evidence type="ECO:0000256" key="6">
    <source>
        <dbReference type="ARBA" id="ARBA00023201"/>
    </source>
</evidence>
<reference evidence="8" key="1">
    <citation type="submission" date="2021-04" db="EMBL/GenBank/DDBJ databases">
        <authorList>
            <consortium name="Wellcome Sanger Institute Data Sharing"/>
        </authorList>
    </citation>
    <scope>NUCLEOTIDE SEQUENCE [LARGE SCALE GENOMIC DNA]</scope>
</reference>
<sequence length="578" mass="62867">MLSRLSRGWWNYRSLVLIVLTPLLLLPLPLVVRTKEAECAFVLLLMATFWVTEVIPLPMTAMLPAVLFPMFGIMKASDVAQEYLKNYQLLLVGVICLATSINKWGLNRRIALRLVTMLGVNPAWLMLGFMSICAFLSLWVQNTLAVTMVMPIVEAVLQQIVKDKQGGCVGEDNPNLQLEGDRCVLLEHVQKDYLLKSEKGPFSDLHPLSFIMTVAVAQTAAASRSKQDLMICKAICLSIVYSSSIGGMSTLPGSSPNLIFSEIYPDCSSVNFGNWLLLSLPVSVIMLLLTWLWLTWLFIGSDFRSLWRCGGEPSESEAATREVIEKQYRSLGPMSSQEMFTGGVFLVMVLLWLTRSPGFMPDVSGHFFSSVLVSISHSGYITDATVALLLGCVFISLHEEAMISWGEFQAAMPWKVVLLVGGGFALAEGTKVSGLSLWLAKLLTPLGGLPVLATITVACIIVTTVTQVASNATVVTVFLPILSPLAEAIHVNPLYVLIPSTLCTSFSFLLPVSNNTNAIIFAYGYLNIIDMVKAGLGAAMIGIPVVLLAVVTLGAPLFSLDTYPDWAPDLPGFNSTAL</sequence>
<feature type="transmembrane region" description="Helical" evidence="7">
    <location>
        <begin position="534"/>
        <end position="558"/>
    </location>
</feature>
<evidence type="ECO:0000256" key="2">
    <source>
        <dbReference type="ARBA" id="ARBA00006772"/>
    </source>
</evidence>
<feature type="transmembrane region" description="Helical" evidence="7">
    <location>
        <begin position="275"/>
        <end position="299"/>
    </location>
</feature>
<keyword evidence="6" id="KW-0406">Ion transport</keyword>
<keyword evidence="5 7" id="KW-0472">Membrane</keyword>
<feature type="transmembrane region" description="Helical" evidence="7">
    <location>
        <begin position="118"/>
        <end position="140"/>
    </location>
</feature>
<feature type="transmembrane region" description="Helical" evidence="7">
    <location>
        <begin position="12"/>
        <end position="32"/>
    </location>
</feature>
<feature type="transmembrane region" description="Helical" evidence="7">
    <location>
        <begin position="367"/>
        <end position="395"/>
    </location>
</feature>
<evidence type="ECO:0000256" key="3">
    <source>
        <dbReference type="ARBA" id="ARBA00022692"/>
    </source>
</evidence>
<dbReference type="PANTHER" id="PTHR10283:SF65">
    <property type="entry name" value="SOLUTE CARRIER FAMILY 13 MEMBER 1"/>
    <property type="match status" value="1"/>
</dbReference>
<proteinExistence type="inferred from homology"/>
<keyword evidence="6" id="KW-0739">Sodium transport</keyword>
<feature type="transmembrane region" description="Helical" evidence="7">
    <location>
        <begin position="416"/>
        <end position="439"/>
    </location>
</feature>
<name>A0A671UJP2_SPAAU</name>
<feature type="transmembrane region" description="Helical" evidence="7">
    <location>
        <begin position="205"/>
        <end position="222"/>
    </location>
</feature>
<comment type="subcellular location">
    <subcellularLocation>
        <location evidence="1">Membrane</location>
        <topology evidence="1">Multi-pass membrane protein</topology>
    </subcellularLocation>
</comment>
<dbReference type="Pfam" id="PF00939">
    <property type="entry name" value="Na_sulph_symp"/>
    <property type="match status" value="1"/>
</dbReference>
<feature type="transmembrane region" description="Helical" evidence="7">
    <location>
        <begin position="87"/>
        <end position="106"/>
    </location>
</feature>
<evidence type="ECO:0000313" key="8">
    <source>
        <dbReference type="Ensembl" id="ENSSAUP00010014110.1"/>
    </source>
</evidence>
<keyword evidence="4 7" id="KW-1133">Transmembrane helix</keyword>
<dbReference type="AlphaFoldDB" id="A0A671UJP2"/>
<dbReference type="GO" id="GO:0005886">
    <property type="term" value="C:plasma membrane"/>
    <property type="evidence" value="ECO:0007669"/>
    <property type="project" value="TreeGrafter"/>
</dbReference>
<keyword evidence="6" id="KW-0915">Sodium</keyword>
<dbReference type="PANTHER" id="PTHR10283">
    <property type="entry name" value="SOLUTE CARRIER FAMILY 13 MEMBER"/>
    <property type="match status" value="1"/>
</dbReference>
<dbReference type="Proteomes" id="UP000472265">
    <property type="component" value="Chromosome 8"/>
</dbReference>
<feature type="transmembrane region" description="Helical" evidence="7">
    <location>
        <begin position="339"/>
        <end position="355"/>
    </location>
</feature>
<organism evidence="8 9">
    <name type="scientific">Sparus aurata</name>
    <name type="common">Gilthead sea bream</name>
    <dbReference type="NCBI Taxonomy" id="8175"/>
    <lineage>
        <taxon>Eukaryota</taxon>
        <taxon>Metazoa</taxon>
        <taxon>Chordata</taxon>
        <taxon>Craniata</taxon>
        <taxon>Vertebrata</taxon>
        <taxon>Euteleostomi</taxon>
        <taxon>Actinopterygii</taxon>
        <taxon>Neopterygii</taxon>
        <taxon>Teleostei</taxon>
        <taxon>Neoteleostei</taxon>
        <taxon>Acanthomorphata</taxon>
        <taxon>Eupercaria</taxon>
        <taxon>Spariformes</taxon>
        <taxon>Sparidae</taxon>
        <taxon>Sparus</taxon>
    </lineage>
</organism>
<dbReference type="GeneTree" id="ENSGT01030000234550"/>
<dbReference type="GO" id="GO:0015382">
    <property type="term" value="F:sodium:sulfate symporter activity"/>
    <property type="evidence" value="ECO:0007669"/>
    <property type="project" value="TreeGrafter"/>
</dbReference>
<feature type="transmembrane region" description="Helical" evidence="7">
    <location>
        <begin position="451"/>
        <end position="482"/>
    </location>
</feature>
<evidence type="ECO:0000256" key="1">
    <source>
        <dbReference type="ARBA" id="ARBA00004141"/>
    </source>
</evidence>
<keyword evidence="3 7" id="KW-0812">Transmembrane</keyword>
<evidence type="ECO:0000256" key="7">
    <source>
        <dbReference type="SAM" id="Phobius"/>
    </source>
</evidence>